<keyword evidence="3" id="KW-0560">Oxidoreductase</keyword>
<dbReference type="Pfam" id="PF04235">
    <property type="entry name" value="DUF418"/>
    <property type="match status" value="1"/>
</dbReference>
<keyword evidence="1" id="KW-1133">Transmembrane helix</keyword>
<dbReference type="STRING" id="759851.SAMN04244570_1759"/>
<feature type="transmembrane region" description="Helical" evidence="1">
    <location>
        <begin position="21"/>
        <end position="41"/>
    </location>
</feature>
<keyword evidence="1" id="KW-0812">Transmembrane</keyword>
<accession>F9DPZ0</accession>
<evidence type="ECO:0000259" key="2">
    <source>
        <dbReference type="Pfam" id="PF04235"/>
    </source>
</evidence>
<feature type="transmembrane region" description="Helical" evidence="1">
    <location>
        <begin position="206"/>
        <end position="226"/>
    </location>
</feature>
<proteinExistence type="predicted"/>
<evidence type="ECO:0000313" key="4">
    <source>
        <dbReference type="Proteomes" id="UP000005316"/>
    </source>
</evidence>
<dbReference type="Proteomes" id="UP000005316">
    <property type="component" value="Unassembled WGS sequence"/>
</dbReference>
<dbReference type="HOGENOM" id="CLU_039610_0_0_9"/>
<dbReference type="GO" id="GO:0004497">
    <property type="term" value="F:monooxygenase activity"/>
    <property type="evidence" value="ECO:0007669"/>
    <property type="project" value="UniProtKB-KW"/>
</dbReference>
<feature type="transmembrane region" description="Helical" evidence="1">
    <location>
        <begin position="61"/>
        <end position="81"/>
    </location>
</feature>
<dbReference type="RefSeq" id="WP_009765737.1">
    <property type="nucleotide sequence ID" value="NZ_GL982997.1"/>
</dbReference>
<feature type="transmembrane region" description="Helical" evidence="1">
    <location>
        <begin position="102"/>
        <end position="135"/>
    </location>
</feature>
<feature type="transmembrane region" description="Helical" evidence="1">
    <location>
        <begin position="345"/>
        <end position="367"/>
    </location>
</feature>
<dbReference type="OrthoDB" id="9807744at2"/>
<keyword evidence="1" id="KW-0472">Membrane</keyword>
<protein>
    <submittedName>
        <fullName evidence="3">Brp/Blh family beta-carotene 15,15'-monooxygenase</fullName>
        <ecNumber evidence="3">1.14.99.36</ecNumber>
    </submittedName>
</protein>
<organism evidence="3 4">
    <name type="scientific">Sporosarcina newyorkensis 2681</name>
    <dbReference type="NCBI Taxonomy" id="1027292"/>
    <lineage>
        <taxon>Bacteria</taxon>
        <taxon>Bacillati</taxon>
        <taxon>Bacillota</taxon>
        <taxon>Bacilli</taxon>
        <taxon>Bacillales</taxon>
        <taxon>Caryophanaceae</taxon>
        <taxon>Sporosarcina</taxon>
    </lineage>
</organism>
<dbReference type="eggNOG" id="COG2311">
    <property type="taxonomic scope" value="Bacteria"/>
</dbReference>
<feature type="transmembrane region" description="Helical" evidence="1">
    <location>
        <begin position="141"/>
        <end position="161"/>
    </location>
</feature>
<feature type="transmembrane region" description="Helical" evidence="1">
    <location>
        <begin position="246"/>
        <end position="263"/>
    </location>
</feature>
<feature type="domain" description="DUF418" evidence="2">
    <location>
        <begin position="232"/>
        <end position="386"/>
    </location>
</feature>
<dbReference type="InterPro" id="IPR052529">
    <property type="entry name" value="Bact_Transport_Assoc"/>
</dbReference>
<reference evidence="3 4" key="1">
    <citation type="submission" date="2011-04" db="EMBL/GenBank/DDBJ databases">
        <authorList>
            <person name="Muzny D."/>
            <person name="Qin X."/>
            <person name="Deng J."/>
            <person name="Jiang H."/>
            <person name="Liu Y."/>
            <person name="Qu J."/>
            <person name="Song X.-Z."/>
            <person name="Zhang L."/>
            <person name="Thornton R."/>
            <person name="Coyle M."/>
            <person name="Francisco L."/>
            <person name="Jackson L."/>
            <person name="Javaid M."/>
            <person name="Korchina V."/>
            <person name="Kovar C."/>
            <person name="Mata R."/>
            <person name="Mathew T."/>
            <person name="Ngo R."/>
            <person name="Nguyen L."/>
            <person name="Nguyen N."/>
            <person name="Okwuonu G."/>
            <person name="Ongeri F."/>
            <person name="Pham C."/>
            <person name="Simmons D."/>
            <person name="Wilczek-Boney K."/>
            <person name="Hale W."/>
            <person name="Jakkamsetti A."/>
            <person name="Pham P."/>
            <person name="Ruth R."/>
            <person name="San Lucas F."/>
            <person name="Warren J."/>
            <person name="Zhang J."/>
            <person name="Zhao Z."/>
            <person name="Zhou C."/>
            <person name="Zhu D."/>
            <person name="Lee S."/>
            <person name="Bess C."/>
            <person name="Blankenburg K."/>
            <person name="Forbes L."/>
            <person name="Fu Q."/>
            <person name="Gubbala S."/>
            <person name="Hirani K."/>
            <person name="Jayaseelan J.C."/>
            <person name="Lara F."/>
            <person name="Munidasa M."/>
            <person name="Palculict T."/>
            <person name="Patil S."/>
            <person name="Pu L.-L."/>
            <person name="Saada N."/>
            <person name="Tang L."/>
            <person name="Weissenberger G."/>
            <person name="Zhu Y."/>
            <person name="Hemphill L."/>
            <person name="Shang Y."/>
            <person name="Youmans B."/>
            <person name="Ayvaz T."/>
            <person name="Ross M."/>
            <person name="Santibanez J."/>
            <person name="Aqrawi P."/>
            <person name="Gross S."/>
            <person name="Joshi V."/>
            <person name="Fowler G."/>
            <person name="Nazareth L."/>
            <person name="Reid J."/>
            <person name="Worley K."/>
            <person name="Petrosino J."/>
            <person name="Highlander S."/>
            <person name="Gibbs R."/>
        </authorList>
    </citation>
    <scope>NUCLEOTIDE SEQUENCE [LARGE SCALE GENOMIC DNA]</scope>
    <source>
        <strain evidence="3 4">2681</strain>
    </source>
</reference>
<evidence type="ECO:0000313" key="3">
    <source>
        <dbReference type="EMBL" id="EGQ27183.1"/>
    </source>
</evidence>
<gene>
    <name evidence="3" type="ORF">HMPREF9372_0870</name>
</gene>
<evidence type="ECO:0000256" key="1">
    <source>
        <dbReference type="SAM" id="Phobius"/>
    </source>
</evidence>
<comment type="caution">
    <text evidence="3">The sequence shown here is derived from an EMBL/GenBank/DDBJ whole genome shotgun (WGS) entry which is preliminary data.</text>
</comment>
<dbReference type="PANTHER" id="PTHR30590:SF2">
    <property type="entry name" value="INNER MEMBRANE PROTEIN"/>
    <property type="match status" value="1"/>
</dbReference>
<feature type="transmembrane region" description="Helical" evidence="1">
    <location>
        <begin position="310"/>
        <end position="333"/>
    </location>
</feature>
<name>F9DPZ0_9BACL</name>
<feature type="transmembrane region" description="Helical" evidence="1">
    <location>
        <begin position="275"/>
        <end position="298"/>
    </location>
</feature>
<dbReference type="AlphaFoldDB" id="F9DPZ0"/>
<dbReference type="EC" id="1.14.99.36" evidence="3"/>
<keyword evidence="3" id="KW-0503">Monooxygenase</keyword>
<sequence>MKLTPTSLTERVEGLDFLRGIALLGIIIANMLHFHSPYAYMDPYTWFSTPGEQSAFHFIDVFVEASFYPLFAMLFGYGLNMQYEKSLKNHTPFAPFMARRMSWLLLFGILHALLIWFGDILFTYAIMGFVMIALVRIPKKWLFSLALVLYIVPSVLVYILLVFSRKINPNSLLDGFVDIHQIELAISAYAHGSFGEIFMFRLGEWFTFGVVGVFTSFFAVLPLMMLGAAFSKWKVVEKMYAMKGKLVVTMIVGITLGVLLKNVPYIDGPKFENIIIVQSTFGGPILAIGYAALLMLLWQIPFLKIVTKPFATLGRMAFTTYIMQSIIATLAFYSYGAGLYGKVDIVTGTWLAIGIFVIQLIAAQIWLSKFRIGPLEYVWRKLSYGKNFSNKEEKV</sequence>
<dbReference type="InterPro" id="IPR007349">
    <property type="entry name" value="DUF418"/>
</dbReference>
<dbReference type="PANTHER" id="PTHR30590">
    <property type="entry name" value="INNER MEMBRANE PROTEIN"/>
    <property type="match status" value="1"/>
</dbReference>
<dbReference type="EMBL" id="AFPZ01000020">
    <property type="protein sequence ID" value="EGQ27183.1"/>
    <property type="molecule type" value="Genomic_DNA"/>
</dbReference>